<comment type="caution">
    <text evidence="1">The sequence shown here is derived from an EMBL/GenBank/DDBJ whole genome shotgun (WGS) entry which is preliminary data.</text>
</comment>
<accession>A0A6G0Y4F2</accession>
<reference evidence="1 2" key="1">
    <citation type="submission" date="2019-08" db="EMBL/GenBank/DDBJ databases">
        <title>Whole genome of Aphis craccivora.</title>
        <authorList>
            <person name="Voronova N.V."/>
            <person name="Shulinski R.S."/>
            <person name="Bandarenka Y.V."/>
            <person name="Zhorov D.G."/>
            <person name="Warner D."/>
        </authorList>
    </citation>
    <scope>NUCLEOTIDE SEQUENCE [LARGE SCALE GENOMIC DNA]</scope>
    <source>
        <strain evidence="1">180601</strain>
        <tissue evidence="1">Whole Body</tissue>
    </source>
</reference>
<keyword evidence="2" id="KW-1185">Reference proteome</keyword>
<organism evidence="1 2">
    <name type="scientific">Aphis craccivora</name>
    <name type="common">Cowpea aphid</name>
    <dbReference type="NCBI Taxonomy" id="307492"/>
    <lineage>
        <taxon>Eukaryota</taxon>
        <taxon>Metazoa</taxon>
        <taxon>Ecdysozoa</taxon>
        <taxon>Arthropoda</taxon>
        <taxon>Hexapoda</taxon>
        <taxon>Insecta</taxon>
        <taxon>Pterygota</taxon>
        <taxon>Neoptera</taxon>
        <taxon>Paraneoptera</taxon>
        <taxon>Hemiptera</taxon>
        <taxon>Sternorrhyncha</taxon>
        <taxon>Aphidomorpha</taxon>
        <taxon>Aphidoidea</taxon>
        <taxon>Aphididae</taxon>
        <taxon>Aphidini</taxon>
        <taxon>Aphis</taxon>
        <taxon>Aphis</taxon>
    </lineage>
</organism>
<proteinExistence type="predicted"/>
<sequence>MPVKTKLGCINNIGEDINNKQEEFIENEQNLNPAMKGPEITKNEFNRALRDLSNKKSTEIDDIPSEILKNLDGKTEKDLFEIIKKCYEEGSILEDFIKSKTITLPKKGNATDCYTSEPLLSCFTLQR</sequence>
<dbReference type="AlphaFoldDB" id="A0A6G0Y4F2"/>
<evidence type="ECO:0000313" key="1">
    <source>
        <dbReference type="EMBL" id="KAF0748901.1"/>
    </source>
</evidence>
<name>A0A6G0Y4F2_APHCR</name>
<dbReference type="Proteomes" id="UP000478052">
    <property type="component" value="Unassembled WGS sequence"/>
</dbReference>
<dbReference type="OrthoDB" id="6778064at2759"/>
<evidence type="ECO:0000313" key="2">
    <source>
        <dbReference type="Proteomes" id="UP000478052"/>
    </source>
</evidence>
<protein>
    <submittedName>
        <fullName evidence="1">Craniofacial development protein 2-like</fullName>
    </submittedName>
</protein>
<gene>
    <name evidence="1" type="ORF">FWK35_00024664</name>
</gene>
<dbReference type="EMBL" id="VUJU01006303">
    <property type="protein sequence ID" value="KAF0748901.1"/>
    <property type="molecule type" value="Genomic_DNA"/>
</dbReference>